<evidence type="ECO:0000256" key="5">
    <source>
        <dbReference type="ARBA" id="ARBA00023136"/>
    </source>
</evidence>
<feature type="transmembrane region" description="Helical" evidence="6">
    <location>
        <begin position="127"/>
        <end position="148"/>
    </location>
</feature>
<keyword evidence="8" id="KW-1185">Reference proteome</keyword>
<evidence type="ECO:0000256" key="4">
    <source>
        <dbReference type="ARBA" id="ARBA00022989"/>
    </source>
</evidence>
<proteinExistence type="inferred from homology"/>
<protein>
    <submittedName>
        <fullName evidence="7">LAMI_0H15302g1_1</fullName>
    </submittedName>
</protein>
<sequence length="472" mass="52252">MGAIISLPVTAAGTFLASFFGSLSSTVISQAFQSLTRNSSSLTTRLSYAIWLLLNSLVSWLSMSTNKSFLWPKKTCTLTGECGFFTVYRLNFALGMMHILLAGLLVGVKSTGDKRAQVQNSWWSLKILFYVLSVVASFSLPNGFYIFLSKWISLPSGVLFILIGLILLVDFAYEWAETCIQHVEAGDEYSSFWQKFLITGTSAMYLASLIMTIAMYVLFCPKNCTMNKVAVTVNLLLTLATSLMSVHPRIQEANSKSGLAQSSMVAAYCTYLTMSALASEPDERQCNPLIRSAGTRKASVILGSLFTFIAIAYTTTRAAANSAFASNNQAIYLDGDDQIDYDGIGQTRSQLRLEAIRQAVEEGSLPESALYDTTWLGSPAPAPGATDSDDERISTRYNYSLFHIIFFLATQWIAVLLTINVTQDDVGYFIPVGRTYFYSWVKIVSAWFCYVLYGWTVVAPLILPDRFGYEDY</sequence>
<evidence type="ECO:0000256" key="2">
    <source>
        <dbReference type="ARBA" id="ARBA00006665"/>
    </source>
</evidence>
<feature type="transmembrane region" description="Helical" evidence="6">
    <location>
        <begin position="401"/>
        <end position="419"/>
    </location>
</feature>
<feature type="transmembrane region" description="Helical" evidence="6">
    <location>
        <begin position="44"/>
        <end position="63"/>
    </location>
</feature>
<dbReference type="EMBL" id="LT598468">
    <property type="protein sequence ID" value="SCV04336.1"/>
    <property type="molecule type" value="Genomic_DNA"/>
</dbReference>
<dbReference type="AlphaFoldDB" id="A0A1G4KIU6"/>
<feature type="transmembrane region" description="Helical" evidence="6">
    <location>
        <begin position="298"/>
        <end position="316"/>
    </location>
</feature>
<feature type="transmembrane region" description="Helical" evidence="6">
    <location>
        <begin position="196"/>
        <end position="219"/>
    </location>
</feature>
<name>A0A1G4KIU6_9SACH</name>
<dbReference type="STRING" id="1230905.A0A1G4KIU6"/>
<organism evidence="7 8">
    <name type="scientific">Lachancea mirantina</name>
    <dbReference type="NCBI Taxonomy" id="1230905"/>
    <lineage>
        <taxon>Eukaryota</taxon>
        <taxon>Fungi</taxon>
        <taxon>Dikarya</taxon>
        <taxon>Ascomycota</taxon>
        <taxon>Saccharomycotina</taxon>
        <taxon>Saccharomycetes</taxon>
        <taxon>Saccharomycetales</taxon>
        <taxon>Saccharomycetaceae</taxon>
        <taxon>Lachancea</taxon>
    </lineage>
</organism>
<dbReference type="InterPro" id="IPR005016">
    <property type="entry name" value="TDE1/TMS"/>
</dbReference>
<evidence type="ECO:0000256" key="6">
    <source>
        <dbReference type="SAM" id="Phobius"/>
    </source>
</evidence>
<reference evidence="8" key="1">
    <citation type="submission" date="2016-03" db="EMBL/GenBank/DDBJ databases">
        <authorList>
            <person name="Devillers H."/>
        </authorList>
    </citation>
    <scope>NUCLEOTIDE SEQUENCE [LARGE SCALE GENOMIC DNA]</scope>
</reference>
<evidence type="ECO:0000313" key="7">
    <source>
        <dbReference type="EMBL" id="SCV04336.1"/>
    </source>
</evidence>
<dbReference type="OrthoDB" id="5963193at2759"/>
<dbReference type="GO" id="GO:0016020">
    <property type="term" value="C:membrane"/>
    <property type="evidence" value="ECO:0007669"/>
    <property type="project" value="UniProtKB-SubCell"/>
</dbReference>
<dbReference type="Pfam" id="PF03348">
    <property type="entry name" value="Serinc"/>
    <property type="match status" value="1"/>
</dbReference>
<keyword evidence="3 6" id="KW-0812">Transmembrane</keyword>
<evidence type="ECO:0000256" key="1">
    <source>
        <dbReference type="ARBA" id="ARBA00004141"/>
    </source>
</evidence>
<accession>A0A1G4KIU6</accession>
<feature type="transmembrane region" description="Helical" evidence="6">
    <location>
        <begin position="154"/>
        <end position="175"/>
    </location>
</feature>
<comment type="similarity">
    <text evidence="2">Belongs to the TDE1 family.</text>
</comment>
<comment type="subcellular location">
    <subcellularLocation>
        <location evidence="1">Membrane</location>
        <topology evidence="1">Multi-pass membrane protein</topology>
    </subcellularLocation>
</comment>
<feature type="transmembrane region" description="Helical" evidence="6">
    <location>
        <begin position="439"/>
        <end position="463"/>
    </location>
</feature>
<feature type="transmembrane region" description="Helical" evidence="6">
    <location>
        <begin position="83"/>
        <end position="106"/>
    </location>
</feature>
<keyword evidence="4 6" id="KW-1133">Transmembrane helix</keyword>
<keyword evidence="5 6" id="KW-0472">Membrane</keyword>
<dbReference type="PANTHER" id="PTHR10383">
    <property type="entry name" value="SERINE INCORPORATOR"/>
    <property type="match status" value="1"/>
</dbReference>
<gene>
    <name evidence="7" type="ORF">LAMI_0H15302G</name>
</gene>
<evidence type="ECO:0000313" key="8">
    <source>
        <dbReference type="Proteomes" id="UP000191024"/>
    </source>
</evidence>
<dbReference type="PANTHER" id="PTHR10383:SF9">
    <property type="entry name" value="SERINE INCORPORATOR, ISOFORM F"/>
    <property type="match status" value="1"/>
</dbReference>
<feature type="transmembrane region" description="Helical" evidence="6">
    <location>
        <begin position="12"/>
        <end position="32"/>
    </location>
</feature>
<evidence type="ECO:0000256" key="3">
    <source>
        <dbReference type="ARBA" id="ARBA00022692"/>
    </source>
</evidence>
<dbReference type="Proteomes" id="UP000191024">
    <property type="component" value="Chromosome H"/>
</dbReference>